<keyword evidence="1" id="KW-0732">Signal</keyword>
<protein>
    <submittedName>
        <fullName evidence="2">Uncharacterized protein</fullName>
    </submittedName>
</protein>
<sequence>MWKYAAIGATLFLSSSVAVAEANNWTYTPIGDGQASIFFSMNDQKITSHLYKGKISFCEKTEDFFCFSTEYFNFSIPKKKENRISEWRKNGISFDSKKLTSPIRIMGKEISVYKISSHKPDVEYYYSDFYGLVAFRVKGNEGPLFILEESCGFGSSRLCR</sequence>
<keyword evidence="3" id="KW-1185">Reference proteome</keyword>
<evidence type="ECO:0000256" key="1">
    <source>
        <dbReference type="SAM" id="SignalP"/>
    </source>
</evidence>
<name>A0ABR6RKW5_9BURK</name>
<evidence type="ECO:0000313" key="2">
    <source>
        <dbReference type="EMBL" id="MBB6579818.1"/>
    </source>
</evidence>
<evidence type="ECO:0000313" key="3">
    <source>
        <dbReference type="Proteomes" id="UP000562492"/>
    </source>
</evidence>
<gene>
    <name evidence="2" type="ORF">HNP33_003934</name>
</gene>
<comment type="caution">
    <text evidence="2">The sequence shown here is derived from an EMBL/GenBank/DDBJ whole genome shotgun (WGS) entry which is preliminary data.</text>
</comment>
<proteinExistence type="predicted"/>
<dbReference type="RefSeq" id="WP_184711500.1">
    <property type="nucleotide sequence ID" value="NZ_JACHKZ010000040.1"/>
</dbReference>
<organism evidence="2 3">
    <name type="scientific">Comamonas odontotermitis</name>
    <dbReference type="NCBI Taxonomy" id="379895"/>
    <lineage>
        <taxon>Bacteria</taxon>
        <taxon>Pseudomonadati</taxon>
        <taxon>Pseudomonadota</taxon>
        <taxon>Betaproteobacteria</taxon>
        <taxon>Burkholderiales</taxon>
        <taxon>Comamonadaceae</taxon>
        <taxon>Comamonas</taxon>
    </lineage>
</organism>
<feature type="signal peptide" evidence="1">
    <location>
        <begin position="1"/>
        <end position="20"/>
    </location>
</feature>
<dbReference type="Proteomes" id="UP000562492">
    <property type="component" value="Unassembled WGS sequence"/>
</dbReference>
<feature type="chain" id="PRO_5046578648" evidence="1">
    <location>
        <begin position="21"/>
        <end position="160"/>
    </location>
</feature>
<dbReference type="EMBL" id="JACHKZ010000040">
    <property type="protein sequence ID" value="MBB6579818.1"/>
    <property type="molecule type" value="Genomic_DNA"/>
</dbReference>
<accession>A0ABR6RKW5</accession>
<reference evidence="2 3" key="1">
    <citation type="submission" date="2020-08" db="EMBL/GenBank/DDBJ databases">
        <title>Functional genomics of gut bacteria from endangered species of beetles.</title>
        <authorList>
            <person name="Carlos-Shanley C."/>
        </authorList>
    </citation>
    <scope>NUCLEOTIDE SEQUENCE [LARGE SCALE GENOMIC DNA]</scope>
    <source>
        <strain evidence="2 3">S00124</strain>
    </source>
</reference>